<dbReference type="GO" id="GO:0005829">
    <property type="term" value="C:cytosol"/>
    <property type="evidence" value="ECO:0007669"/>
    <property type="project" value="TreeGrafter"/>
</dbReference>
<evidence type="ECO:0000313" key="4">
    <source>
        <dbReference type="EMBL" id="CBX90427.1"/>
    </source>
</evidence>
<dbReference type="InterPro" id="IPR011022">
    <property type="entry name" value="Arrestin_C-like"/>
</dbReference>
<evidence type="ECO:0000256" key="2">
    <source>
        <dbReference type="SAM" id="MobiDB-lite"/>
    </source>
</evidence>
<dbReference type="GO" id="GO:0030674">
    <property type="term" value="F:protein-macromolecule adaptor activity"/>
    <property type="evidence" value="ECO:0007669"/>
    <property type="project" value="TreeGrafter"/>
</dbReference>
<dbReference type="InterPro" id="IPR014756">
    <property type="entry name" value="Ig_E-set"/>
</dbReference>
<gene>
    <name evidence="4" type="ORF">LEMA_P065530.1</name>
</gene>
<feature type="compositionally biased region" description="Acidic residues" evidence="2">
    <location>
        <begin position="1052"/>
        <end position="1061"/>
    </location>
</feature>
<protein>
    <recommendedName>
        <fullName evidence="3">Arrestin C-terminal-like domain-containing protein</fullName>
    </recommendedName>
</protein>
<feature type="compositionally biased region" description="Basic residues" evidence="2">
    <location>
        <begin position="416"/>
        <end position="427"/>
    </location>
</feature>
<sequence>MVFTGRLTTQPDFCDYSPRRPRVPVFDLAAKIGAALEQAFCLSSADAKWLLALRPRLGDRYRYLTAMVFDGVGRPGIVRRCFPAREHCHLHQPSLPAWDPRADPRALSNCHDSAHFRFPLSFASSTTSCRPQPVLLRVVVDRIPRQAPDGQRTYALPDPDSPTRPHSIAHSPELSDCAHRLSPSRSGLLRSAVVSRHLRGLVHLHLPHPARASVTPSASTSARSFLSRLKSPLSSKSRNYTEFYIQSDDPHRQYAPGDIISGTVIIKIVKPLRITHLVVSLHGYAQVFKNPNAPGDAYKAYSTTVGSGKGKKAGSYFGNGFVSLFEDEVVLCGEGRLSEGVYHFNFELEFPSKGLPSSIDFERGTVAYMLTATLTRPTTMSPTTSCDAKVSLTDTIDIAPVQIPKPRVISLEPISRRTRAKPSRKRPGGASSAATTLDGGKPRTPTGPDIPQIRPISGSNSTVDKIDKNEGPRSPSPSDVSYESQMSSGGASGTEYGIRSVHTTTDGGTQQAGSRAAIQGKTITATIDVLKGGFLRGDQIPIRVTVKHTKHVRSLKGIIITLYRQARVDMHPALPVAPNSKGDKTKSEEYYPKSRTGLGGLSLSSAGSSHVFRKDLCQSFAPLFVDPRTLTAEVKCSVRVPDEAFPTISNVPGAMISFKYYVEVVVDIQGKLTGLDRMVANAGLVNVPSTSGGNSGSRDDNASNMFSTWGGNFVDTDQIRREKGVVSALFEVIIGTKDSERSGKRKQTDQSGGEAQNGIHEFQLNNGHDVNAAHDYEDEYYGYDENGHYHENGQYYDYNYDPADYEVPGYDQHGGVSNGAFHVPPGLTAEETGLSEKEQLRRAEARLLPSQPPGAGPSAAASQFVPQGIPASAPIIPEDEDANPPYSAAASSASTSIHLLPPFRTTSSPSIPSYTPLPPQPSRSGVTNVATSSSQHSLQTPSSSQTPTPRQPALFAPPLTHTNTPSPQSARSSHDPSPDYYSSNASPHVHPTDDKFELQRRRLELERSAPPTEHDEDVDGHGGLQASGLGPPPPLVNGVQGLHLPPSAPVLEDGEGEEDVGEASGGGGATDATQAQRSNRVSEVLPVYRR</sequence>
<dbReference type="GO" id="GO:0031625">
    <property type="term" value="F:ubiquitin protein ligase binding"/>
    <property type="evidence" value="ECO:0007669"/>
    <property type="project" value="TreeGrafter"/>
</dbReference>
<dbReference type="Pfam" id="PF02752">
    <property type="entry name" value="Arrestin_C"/>
    <property type="match status" value="1"/>
</dbReference>
<dbReference type="Proteomes" id="UP000002668">
    <property type="component" value="Genome"/>
</dbReference>
<name>E4ZGK7_LEPMJ</name>
<dbReference type="InParanoid" id="E4ZGK7"/>
<dbReference type="SMART" id="SM01017">
    <property type="entry name" value="Arrestin_C"/>
    <property type="match status" value="1"/>
</dbReference>
<dbReference type="PANTHER" id="PTHR11188:SF161">
    <property type="entry name" value="PH-RESPONSE REGULATOR PROTEIN PALF_RIM8"/>
    <property type="match status" value="1"/>
</dbReference>
<evidence type="ECO:0000313" key="5">
    <source>
        <dbReference type="Proteomes" id="UP000002668"/>
    </source>
</evidence>
<feature type="compositionally biased region" description="Low complexity" evidence="2">
    <location>
        <begin position="931"/>
        <end position="952"/>
    </location>
</feature>
<evidence type="ECO:0000259" key="3">
    <source>
        <dbReference type="SMART" id="SM01017"/>
    </source>
</evidence>
<feature type="compositionally biased region" description="Low complexity" evidence="2">
    <location>
        <begin position="905"/>
        <end position="914"/>
    </location>
</feature>
<dbReference type="OrthoDB" id="7785529at2759"/>
<evidence type="ECO:0000256" key="1">
    <source>
        <dbReference type="ARBA" id="ARBA00037950"/>
    </source>
</evidence>
<dbReference type="InterPro" id="IPR011021">
    <property type="entry name" value="Arrestin-like_N"/>
</dbReference>
<dbReference type="HOGENOM" id="CLU_006001_0_0_1"/>
<dbReference type="eggNOG" id="ENOG502QTQN">
    <property type="taxonomic scope" value="Eukaryota"/>
</dbReference>
<dbReference type="Gene3D" id="2.60.40.640">
    <property type="match status" value="2"/>
</dbReference>
<feature type="domain" description="Arrestin C-terminal-like" evidence="3">
    <location>
        <begin position="519"/>
        <end position="689"/>
    </location>
</feature>
<dbReference type="PANTHER" id="PTHR11188">
    <property type="entry name" value="ARRESTIN DOMAIN CONTAINING PROTEIN"/>
    <property type="match status" value="1"/>
</dbReference>
<feature type="region of interest" description="Disordered" evidence="2">
    <location>
        <begin position="148"/>
        <end position="171"/>
    </location>
</feature>
<feature type="compositionally biased region" description="Polar residues" evidence="2">
    <location>
        <begin position="501"/>
        <end position="513"/>
    </location>
</feature>
<dbReference type="GO" id="GO:0070086">
    <property type="term" value="P:ubiquitin-dependent endocytosis"/>
    <property type="evidence" value="ECO:0007669"/>
    <property type="project" value="TreeGrafter"/>
</dbReference>
<dbReference type="VEuPathDB" id="FungiDB:LEMA_P065530.1"/>
<feature type="region of interest" description="Disordered" evidence="2">
    <location>
        <begin position="409"/>
        <end position="515"/>
    </location>
</feature>
<dbReference type="Pfam" id="PF00339">
    <property type="entry name" value="Arrestin_N"/>
    <property type="match status" value="1"/>
</dbReference>
<dbReference type="AlphaFoldDB" id="E4ZGK7"/>
<feature type="compositionally biased region" description="Polar residues" evidence="2">
    <location>
        <begin position="960"/>
        <end position="971"/>
    </location>
</feature>
<reference evidence="5" key="1">
    <citation type="journal article" date="2011" name="Nat. Commun.">
        <title>Effector diversification within compartments of the Leptosphaeria maculans genome affected by Repeat-Induced Point mutations.</title>
        <authorList>
            <person name="Rouxel T."/>
            <person name="Grandaubert J."/>
            <person name="Hane J.K."/>
            <person name="Hoede C."/>
            <person name="van de Wouw A.P."/>
            <person name="Couloux A."/>
            <person name="Dominguez V."/>
            <person name="Anthouard V."/>
            <person name="Bally P."/>
            <person name="Bourras S."/>
            <person name="Cozijnsen A.J."/>
            <person name="Ciuffetti L.M."/>
            <person name="Degrave A."/>
            <person name="Dilmaghani A."/>
            <person name="Duret L."/>
            <person name="Fudal I."/>
            <person name="Goodwin S.B."/>
            <person name="Gout L."/>
            <person name="Glaser N."/>
            <person name="Linglin J."/>
            <person name="Kema G.H.J."/>
            <person name="Lapalu N."/>
            <person name="Lawrence C.B."/>
            <person name="May K."/>
            <person name="Meyer M."/>
            <person name="Ollivier B."/>
            <person name="Poulain J."/>
            <person name="Schoch C.L."/>
            <person name="Simon A."/>
            <person name="Spatafora J.W."/>
            <person name="Stachowiak A."/>
            <person name="Turgeon B.G."/>
            <person name="Tyler B.M."/>
            <person name="Vincent D."/>
            <person name="Weissenbach J."/>
            <person name="Amselem J."/>
            <person name="Quesneville H."/>
            <person name="Oliver R.P."/>
            <person name="Wincker P."/>
            <person name="Balesdent M.-H."/>
            <person name="Howlett B.J."/>
        </authorList>
    </citation>
    <scope>NUCLEOTIDE SEQUENCE [LARGE SCALE GENOMIC DNA]</scope>
    <source>
        <strain evidence="5">JN3 / isolate v23.1.3 / race Av1-4-5-6-7-8</strain>
    </source>
</reference>
<dbReference type="InterPro" id="IPR050357">
    <property type="entry name" value="Arrestin_domain-protein"/>
</dbReference>
<feature type="compositionally biased region" description="Basic and acidic residues" evidence="2">
    <location>
        <begin position="990"/>
        <end position="1007"/>
    </location>
</feature>
<proteinExistence type="inferred from homology"/>
<accession>E4ZGK7</accession>
<dbReference type="SUPFAM" id="SSF81296">
    <property type="entry name" value="E set domains"/>
    <property type="match status" value="1"/>
</dbReference>
<dbReference type="STRING" id="985895.E4ZGK7"/>
<keyword evidence="5" id="KW-1185">Reference proteome</keyword>
<dbReference type="InterPro" id="IPR014752">
    <property type="entry name" value="Arrestin-like_C"/>
</dbReference>
<dbReference type="GO" id="GO:0005886">
    <property type="term" value="C:plasma membrane"/>
    <property type="evidence" value="ECO:0007669"/>
    <property type="project" value="TreeGrafter"/>
</dbReference>
<organism evidence="4 5">
    <name type="scientific">Leptosphaeria maculans (strain JN3 / isolate v23.1.3 / race Av1-4-5-6-7-8)</name>
    <name type="common">Blackleg fungus</name>
    <name type="synonym">Phoma lingam</name>
    <dbReference type="NCBI Taxonomy" id="985895"/>
    <lineage>
        <taxon>Eukaryota</taxon>
        <taxon>Fungi</taxon>
        <taxon>Dikarya</taxon>
        <taxon>Ascomycota</taxon>
        <taxon>Pezizomycotina</taxon>
        <taxon>Dothideomycetes</taxon>
        <taxon>Pleosporomycetidae</taxon>
        <taxon>Pleosporales</taxon>
        <taxon>Pleosporineae</taxon>
        <taxon>Leptosphaeriaceae</taxon>
        <taxon>Plenodomus</taxon>
        <taxon>Plenodomus lingam/Leptosphaeria maculans species complex</taxon>
    </lineage>
</organism>
<feature type="region of interest" description="Disordered" evidence="2">
    <location>
        <begin position="870"/>
        <end position="1090"/>
    </location>
</feature>
<feature type="compositionally biased region" description="Polar residues" evidence="2">
    <location>
        <begin position="476"/>
        <end position="489"/>
    </location>
</feature>
<comment type="similarity">
    <text evidence="1">Belongs to the arrestin family. PalF/RIM8 subfamily.</text>
</comment>
<dbReference type="EMBL" id="FP929064">
    <property type="protein sequence ID" value="CBX90427.1"/>
    <property type="molecule type" value="Genomic_DNA"/>
</dbReference>